<sequence length="138" mass="15857">MNRKTGLKIGFIISAVILLAVSSSTYALNYMRKATQRYHHNSSQFQTNLKKARSVASLCRAQVNLKLLDKGYSRPEFHNNINGSQANSFKEYIQKSNTLQDECHERNGYDLYVEGHHYYLGESKKIKSRIGKLGARWL</sequence>
<evidence type="ECO:0008006" key="3">
    <source>
        <dbReference type="Google" id="ProtNLM"/>
    </source>
</evidence>
<dbReference type="RefSeq" id="WP_272139404.1">
    <property type="nucleotide sequence ID" value="NZ_JAQLOI010000003.1"/>
</dbReference>
<comment type="caution">
    <text evidence="1">The sequence shown here is derived from an EMBL/GenBank/DDBJ whole genome shotgun (WGS) entry which is preliminary data.</text>
</comment>
<dbReference type="EMBL" id="JAQLOI010000003">
    <property type="protein sequence ID" value="MDB1125567.1"/>
    <property type="molecule type" value="Genomic_DNA"/>
</dbReference>
<evidence type="ECO:0000313" key="1">
    <source>
        <dbReference type="EMBL" id="MDB1125567.1"/>
    </source>
</evidence>
<gene>
    <name evidence="1" type="ORF">PGX00_18630</name>
</gene>
<reference evidence="1 2" key="1">
    <citation type="submission" date="2023-01" db="EMBL/GenBank/DDBJ databases">
        <title>Vibrio sp. KJ40-1 sp.nov, isolated from marine algae.</title>
        <authorList>
            <person name="Butt M."/>
            <person name="Kim J.M.J."/>
            <person name="Jeon C.O.C."/>
        </authorList>
    </citation>
    <scope>NUCLEOTIDE SEQUENCE [LARGE SCALE GENOMIC DNA]</scope>
    <source>
        <strain evidence="1 2">KJ40-1</strain>
    </source>
</reference>
<proteinExistence type="predicted"/>
<organism evidence="1 2">
    <name type="scientific">Vibrio algarum</name>
    <dbReference type="NCBI Taxonomy" id="3020714"/>
    <lineage>
        <taxon>Bacteria</taxon>
        <taxon>Pseudomonadati</taxon>
        <taxon>Pseudomonadota</taxon>
        <taxon>Gammaproteobacteria</taxon>
        <taxon>Vibrionales</taxon>
        <taxon>Vibrionaceae</taxon>
        <taxon>Vibrio</taxon>
    </lineage>
</organism>
<accession>A0ABT4YW02</accession>
<name>A0ABT4YW02_9VIBR</name>
<protein>
    <recommendedName>
        <fullName evidence="3">DUF3718 domain-containing protein</fullName>
    </recommendedName>
</protein>
<keyword evidence="2" id="KW-1185">Reference proteome</keyword>
<evidence type="ECO:0000313" key="2">
    <source>
        <dbReference type="Proteomes" id="UP001210678"/>
    </source>
</evidence>
<dbReference type="Proteomes" id="UP001210678">
    <property type="component" value="Unassembled WGS sequence"/>
</dbReference>